<dbReference type="Pfam" id="PF13920">
    <property type="entry name" value="zf-C3HC4_3"/>
    <property type="match status" value="1"/>
</dbReference>
<dbReference type="PANTHER" id="PTHR42647:SF68">
    <property type="entry name" value="OS11G0542100 PROTEIN"/>
    <property type="match status" value="1"/>
</dbReference>
<proteinExistence type="predicted"/>
<dbReference type="GO" id="GO:0004842">
    <property type="term" value="F:ubiquitin-protein transferase activity"/>
    <property type="evidence" value="ECO:0007669"/>
    <property type="project" value="TreeGrafter"/>
</dbReference>
<dbReference type="InterPro" id="IPR001841">
    <property type="entry name" value="Znf_RING"/>
</dbReference>
<dbReference type="EMBL" id="MU629637">
    <property type="protein sequence ID" value="KAJ1255805.1"/>
    <property type="molecule type" value="Genomic_DNA"/>
</dbReference>
<accession>A0A9W8CF33</accession>
<evidence type="ECO:0000256" key="2">
    <source>
        <dbReference type="ARBA" id="ARBA00022771"/>
    </source>
</evidence>
<keyword evidence="2 4" id="KW-0863">Zinc-finger</keyword>
<dbReference type="CDD" id="cd16649">
    <property type="entry name" value="mRING-HC-C3HC5_CGRF1-like"/>
    <property type="match status" value="1"/>
</dbReference>
<keyword evidence="3" id="KW-0862">Zinc</keyword>
<dbReference type="GO" id="GO:0008270">
    <property type="term" value="F:zinc ion binding"/>
    <property type="evidence" value="ECO:0007669"/>
    <property type="project" value="UniProtKB-KW"/>
</dbReference>
<name>A0A9W8CF33_9POAL</name>
<keyword evidence="1" id="KW-0479">Metal-binding</keyword>
<organism evidence="8 9">
    <name type="scientific">Paspalum vaginatum</name>
    <name type="common">seashore paspalum</name>
    <dbReference type="NCBI Taxonomy" id="158149"/>
    <lineage>
        <taxon>Eukaryota</taxon>
        <taxon>Viridiplantae</taxon>
        <taxon>Streptophyta</taxon>
        <taxon>Embryophyta</taxon>
        <taxon>Tracheophyta</taxon>
        <taxon>Spermatophyta</taxon>
        <taxon>Magnoliopsida</taxon>
        <taxon>Liliopsida</taxon>
        <taxon>Poales</taxon>
        <taxon>Poaceae</taxon>
        <taxon>PACMAD clade</taxon>
        <taxon>Panicoideae</taxon>
        <taxon>Andropogonodae</taxon>
        <taxon>Paspaleae</taxon>
        <taxon>Paspalinae</taxon>
        <taxon>Paspalum</taxon>
    </lineage>
</organism>
<evidence type="ECO:0000256" key="5">
    <source>
        <dbReference type="SAM" id="Coils"/>
    </source>
</evidence>
<dbReference type="Proteomes" id="UP001164776">
    <property type="component" value="Unassembled WGS sequence"/>
</dbReference>
<evidence type="ECO:0000313" key="8">
    <source>
        <dbReference type="EMBL" id="KAJ1255805.1"/>
    </source>
</evidence>
<evidence type="ECO:0000256" key="6">
    <source>
        <dbReference type="SAM" id="MobiDB-lite"/>
    </source>
</evidence>
<comment type="caution">
    <text evidence="8">The sequence shown here is derived from an EMBL/GenBank/DDBJ whole genome shotgun (WGS) entry which is preliminary data.</text>
</comment>
<feature type="region of interest" description="Disordered" evidence="6">
    <location>
        <begin position="68"/>
        <end position="87"/>
    </location>
</feature>
<dbReference type="PANTHER" id="PTHR42647">
    <property type="entry name" value="SBP (S-RIBONUCLEASE BINDING PROTEIN) FAMILY PROTEIN"/>
    <property type="match status" value="1"/>
</dbReference>
<dbReference type="Gene3D" id="3.30.40.10">
    <property type="entry name" value="Zinc/RING finger domain, C3HC4 (zinc finger)"/>
    <property type="match status" value="1"/>
</dbReference>
<sequence>MAQFGALAGCLPPHYGFGFGLTEEQAQAIGLLSVSAAAGTKVAPGVASAAQSELTCNGAAVALPSRRRGREYAEHEPHMPAPAPPPILATHTQWSIVGAAAAHRLAESSSSATASTSGRPVPSSSALDALVVELCRQGFAEEVDALVRAECERLRAGVERACNRQRLALALAAARALREEEAALDAARRRAAGLEELLRRAAAERQAWRGVARSSEAAASGLRATLDALLLRAAGAGGVPSEEGFGDSGHDAAVAAAAGDAVSSCFVESAEDAGWACRACGAGEASVVVLPCRHLCLCKACEPRADACPVCLAAKNASIHVAAPH</sequence>
<dbReference type="PROSITE" id="PS50089">
    <property type="entry name" value="ZF_RING_2"/>
    <property type="match status" value="1"/>
</dbReference>
<protein>
    <recommendedName>
        <fullName evidence="7">RING-type domain-containing protein</fullName>
    </recommendedName>
</protein>
<dbReference type="InterPro" id="IPR013083">
    <property type="entry name" value="Znf_RING/FYVE/PHD"/>
</dbReference>
<feature type="domain" description="RING-type" evidence="7">
    <location>
        <begin position="277"/>
        <end position="311"/>
    </location>
</feature>
<evidence type="ECO:0000259" key="7">
    <source>
        <dbReference type="PROSITE" id="PS50089"/>
    </source>
</evidence>
<dbReference type="AlphaFoldDB" id="A0A9W8CF33"/>
<evidence type="ECO:0000256" key="1">
    <source>
        <dbReference type="ARBA" id="ARBA00022723"/>
    </source>
</evidence>
<feature type="coiled-coil region" evidence="5">
    <location>
        <begin position="170"/>
        <end position="204"/>
    </location>
</feature>
<evidence type="ECO:0000313" key="9">
    <source>
        <dbReference type="Proteomes" id="UP001164776"/>
    </source>
</evidence>
<keyword evidence="5" id="KW-0175">Coiled coil</keyword>
<reference evidence="8 9" key="1">
    <citation type="submission" date="2022-10" db="EMBL/GenBank/DDBJ databases">
        <title>WGS assembly of Paspalum vaginatum 540-79.</title>
        <authorList>
            <person name="Sun G."/>
            <person name="Wase N."/>
            <person name="Shu S."/>
            <person name="Jenkins J."/>
            <person name="Zhou B."/>
            <person name="Torres-Rodriguez J."/>
            <person name="Chen C."/>
            <person name="Sandor L."/>
            <person name="Plott C."/>
            <person name="Yoshinga Y."/>
            <person name="Daum C."/>
            <person name="Qi P."/>
            <person name="Barry K."/>
            <person name="Lipzen A."/>
            <person name="Berry L."/>
            <person name="Pedersen C."/>
            <person name="Gottilla T."/>
            <person name="Foltz A."/>
            <person name="Yu H."/>
            <person name="O'Malley R."/>
            <person name="Zhang C."/>
            <person name="Devos K."/>
            <person name="Sigmon B."/>
            <person name="Yu B."/>
            <person name="Obata T."/>
            <person name="Schmutz J."/>
            <person name="Schnable J."/>
        </authorList>
    </citation>
    <scope>NUCLEOTIDE SEQUENCE [LARGE SCALE GENOMIC DNA]</scope>
    <source>
        <strain evidence="9">cv. 540-79</strain>
    </source>
</reference>
<dbReference type="OrthoDB" id="1711136at2759"/>
<evidence type="ECO:0000256" key="3">
    <source>
        <dbReference type="ARBA" id="ARBA00022833"/>
    </source>
</evidence>
<keyword evidence="9" id="KW-1185">Reference proteome</keyword>
<gene>
    <name evidence="8" type="ORF">BS78_K157600</name>
</gene>
<evidence type="ECO:0000256" key="4">
    <source>
        <dbReference type="PROSITE-ProRule" id="PRU00175"/>
    </source>
</evidence>